<protein>
    <submittedName>
        <fullName evidence="2">Uncharacterized protein</fullName>
    </submittedName>
</protein>
<dbReference type="Proteomes" id="UP001633002">
    <property type="component" value="Unassembled WGS sequence"/>
</dbReference>
<sequence length="191" mass="21677">MVYEYLKNDVKMTWTFIKVHGRKPNACSIDTLDGRGTSGEKRKKTADVHRSTRAEAKRMQCRHTRQSRHKGGETKEDRGQRFSVPHDRFWRSAQQQVAESTALDAATEHPGREMTKEQPTKMVFCQQEMGDPRVHKFSIHRLLTFVGNQLHKVVFTKRAPRARSGLYGSKGNGETTSTTVPSFAADGVTMV</sequence>
<reference evidence="2 3" key="1">
    <citation type="submission" date="2024-09" db="EMBL/GenBank/DDBJ databases">
        <title>Chromosome-scale assembly of Riccia sorocarpa.</title>
        <authorList>
            <person name="Paukszto L."/>
        </authorList>
    </citation>
    <scope>NUCLEOTIDE SEQUENCE [LARGE SCALE GENOMIC DNA]</scope>
    <source>
        <strain evidence="2">LP-2024</strain>
        <tissue evidence="2">Aerial parts of the thallus</tissue>
    </source>
</reference>
<evidence type="ECO:0000313" key="3">
    <source>
        <dbReference type="Proteomes" id="UP001633002"/>
    </source>
</evidence>
<accession>A0ABD3GQG2</accession>
<feature type="compositionally biased region" description="Basic and acidic residues" evidence="1">
    <location>
        <begin position="45"/>
        <end position="58"/>
    </location>
</feature>
<evidence type="ECO:0000256" key="1">
    <source>
        <dbReference type="SAM" id="MobiDB-lite"/>
    </source>
</evidence>
<proteinExistence type="predicted"/>
<comment type="caution">
    <text evidence="2">The sequence shown here is derived from an EMBL/GenBank/DDBJ whole genome shotgun (WGS) entry which is preliminary data.</text>
</comment>
<evidence type="ECO:0000313" key="2">
    <source>
        <dbReference type="EMBL" id="KAL3681467.1"/>
    </source>
</evidence>
<organism evidence="2 3">
    <name type="scientific">Riccia sorocarpa</name>
    <dbReference type="NCBI Taxonomy" id="122646"/>
    <lineage>
        <taxon>Eukaryota</taxon>
        <taxon>Viridiplantae</taxon>
        <taxon>Streptophyta</taxon>
        <taxon>Embryophyta</taxon>
        <taxon>Marchantiophyta</taxon>
        <taxon>Marchantiopsida</taxon>
        <taxon>Marchantiidae</taxon>
        <taxon>Marchantiales</taxon>
        <taxon>Ricciaceae</taxon>
        <taxon>Riccia</taxon>
    </lineage>
</organism>
<keyword evidence="3" id="KW-1185">Reference proteome</keyword>
<dbReference type="AlphaFoldDB" id="A0ABD3GQG2"/>
<feature type="compositionally biased region" description="Basic residues" evidence="1">
    <location>
        <begin position="59"/>
        <end position="69"/>
    </location>
</feature>
<gene>
    <name evidence="2" type="ORF">R1sor_024423</name>
</gene>
<feature type="region of interest" description="Disordered" evidence="1">
    <location>
        <begin position="32"/>
        <end position="117"/>
    </location>
</feature>
<feature type="compositionally biased region" description="Basic and acidic residues" evidence="1">
    <location>
        <begin position="106"/>
        <end position="117"/>
    </location>
</feature>
<feature type="compositionally biased region" description="Basic and acidic residues" evidence="1">
    <location>
        <begin position="70"/>
        <end position="90"/>
    </location>
</feature>
<dbReference type="EMBL" id="JBJQOH010000007">
    <property type="protein sequence ID" value="KAL3681467.1"/>
    <property type="molecule type" value="Genomic_DNA"/>
</dbReference>
<name>A0ABD3GQG2_9MARC</name>